<sequence>MGKKADRMNRLIDIIKSKNGASVKELASLLGVSEMTIRRDLIVLEQNNIVNNVYGAAIYNPAYKQEQPDSSYELSNAKNTQDLEKSKIGAFAASMIKPGDIVVIDTGSTTEMLAENIDDTLEATILCYNANILNSLRLKENLSLIFSGGRYHPKTQMVESAEGIELIQSMRFTKAFISAAGIHHNLGVTCVYHYEIPPKKAIMQSSLEKILILDSTKFDQVKPAYFANLEDFDVIITDSSIPEEWKKEIENLKIQLYMV</sequence>
<keyword evidence="6" id="KW-1185">Reference proteome</keyword>
<name>A0A6P1THN3_9FIRM</name>
<dbReference type="SUPFAM" id="SSF100950">
    <property type="entry name" value="NagB/RpiA/CoA transferase-like"/>
    <property type="match status" value="1"/>
</dbReference>
<dbReference type="RefSeq" id="WP_161837488.1">
    <property type="nucleotide sequence ID" value="NZ_CP048000.1"/>
</dbReference>
<dbReference type="KEGG" id="anr:Ana3638_07625"/>
<dbReference type="Pfam" id="PF08220">
    <property type="entry name" value="HTH_DeoR"/>
    <property type="match status" value="1"/>
</dbReference>
<gene>
    <name evidence="5" type="ORF">Ana3638_07625</name>
</gene>
<dbReference type="InterPro" id="IPR050313">
    <property type="entry name" value="Carb_Metab_HTH_regulators"/>
</dbReference>
<evidence type="ECO:0000256" key="2">
    <source>
        <dbReference type="ARBA" id="ARBA00023125"/>
    </source>
</evidence>
<dbReference type="Gene3D" id="3.40.50.1360">
    <property type="match status" value="1"/>
</dbReference>
<evidence type="ECO:0000259" key="4">
    <source>
        <dbReference type="PROSITE" id="PS51000"/>
    </source>
</evidence>
<protein>
    <submittedName>
        <fullName evidence="5">DeoR family transcriptional regulator</fullName>
    </submittedName>
</protein>
<dbReference type="PRINTS" id="PR00037">
    <property type="entry name" value="HTHLACR"/>
</dbReference>
<dbReference type="SMART" id="SM01134">
    <property type="entry name" value="DeoRC"/>
    <property type="match status" value="1"/>
</dbReference>
<dbReference type="EMBL" id="CP048000">
    <property type="protein sequence ID" value="QHQ60654.1"/>
    <property type="molecule type" value="Genomic_DNA"/>
</dbReference>
<dbReference type="Pfam" id="PF00455">
    <property type="entry name" value="DeoRC"/>
    <property type="match status" value="1"/>
</dbReference>
<dbReference type="PROSITE" id="PS51000">
    <property type="entry name" value="HTH_DEOR_2"/>
    <property type="match status" value="1"/>
</dbReference>
<dbReference type="InterPro" id="IPR037171">
    <property type="entry name" value="NagB/RpiA_transferase-like"/>
</dbReference>
<dbReference type="InterPro" id="IPR036388">
    <property type="entry name" value="WH-like_DNA-bd_sf"/>
</dbReference>
<dbReference type="SMART" id="SM00420">
    <property type="entry name" value="HTH_DEOR"/>
    <property type="match status" value="1"/>
</dbReference>
<keyword evidence="1" id="KW-0805">Transcription regulation</keyword>
<reference evidence="5 6" key="1">
    <citation type="submission" date="2020-01" db="EMBL/GenBank/DDBJ databases">
        <title>Genome analysis of Anaerocolumna sp. CBA3638.</title>
        <authorList>
            <person name="Kim J."/>
            <person name="Roh S.W."/>
        </authorList>
    </citation>
    <scope>NUCLEOTIDE SEQUENCE [LARGE SCALE GENOMIC DNA]</scope>
    <source>
        <strain evidence="5 6">CBA3638</strain>
    </source>
</reference>
<dbReference type="GO" id="GO:0003677">
    <property type="term" value="F:DNA binding"/>
    <property type="evidence" value="ECO:0007669"/>
    <property type="project" value="UniProtKB-KW"/>
</dbReference>
<accession>A0A6P1THN3</accession>
<feature type="domain" description="HTH deoR-type" evidence="4">
    <location>
        <begin position="4"/>
        <end position="59"/>
    </location>
</feature>
<dbReference type="InterPro" id="IPR036390">
    <property type="entry name" value="WH_DNA-bd_sf"/>
</dbReference>
<dbReference type="InterPro" id="IPR014036">
    <property type="entry name" value="DeoR-like_C"/>
</dbReference>
<dbReference type="PANTHER" id="PTHR30363">
    <property type="entry name" value="HTH-TYPE TRANSCRIPTIONAL REGULATOR SRLR-RELATED"/>
    <property type="match status" value="1"/>
</dbReference>
<dbReference type="InterPro" id="IPR018356">
    <property type="entry name" value="Tscrpt_reg_HTH_DeoR_CS"/>
</dbReference>
<dbReference type="SUPFAM" id="SSF46785">
    <property type="entry name" value="Winged helix' DNA-binding domain"/>
    <property type="match status" value="1"/>
</dbReference>
<evidence type="ECO:0000313" key="6">
    <source>
        <dbReference type="Proteomes" id="UP000464314"/>
    </source>
</evidence>
<dbReference type="GO" id="GO:0003700">
    <property type="term" value="F:DNA-binding transcription factor activity"/>
    <property type="evidence" value="ECO:0007669"/>
    <property type="project" value="InterPro"/>
</dbReference>
<dbReference type="Proteomes" id="UP000464314">
    <property type="component" value="Chromosome"/>
</dbReference>
<proteinExistence type="predicted"/>
<dbReference type="AlphaFoldDB" id="A0A6P1THN3"/>
<evidence type="ECO:0000313" key="5">
    <source>
        <dbReference type="EMBL" id="QHQ60654.1"/>
    </source>
</evidence>
<evidence type="ECO:0000256" key="1">
    <source>
        <dbReference type="ARBA" id="ARBA00023015"/>
    </source>
</evidence>
<dbReference type="InterPro" id="IPR001034">
    <property type="entry name" value="DeoR_HTH"/>
</dbReference>
<keyword evidence="3" id="KW-0804">Transcription</keyword>
<dbReference type="PROSITE" id="PS00894">
    <property type="entry name" value="HTH_DEOR_1"/>
    <property type="match status" value="1"/>
</dbReference>
<dbReference type="Gene3D" id="1.10.10.10">
    <property type="entry name" value="Winged helix-like DNA-binding domain superfamily/Winged helix DNA-binding domain"/>
    <property type="match status" value="1"/>
</dbReference>
<evidence type="ECO:0000256" key="3">
    <source>
        <dbReference type="ARBA" id="ARBA00023163"/>
    </source>
</evidence>
<dbReference type="PANTHER" id="PTHR30363:SF8">
    <property type="entry name" value="DEOXYRIBOSE OPERON REPRESSOR"/>
    <property type="match status" value="1"/>
</dbReference>
<keyword evidence="2" id="KW-0238">DNA-binding</keyword>
<organism evidence="5 6">
    <name type="scientific">Anaerocolumna sedimenticola</name>
    <dbReference type="NCBI Taxonomy" id="2696063"/>
    <lineage>
        <taxon>Bacteria</taxon>
        <taxon>Bacillati</taxon>
        <taxon>Bacillota</taxon>
        <taxon>Clostridia</taxon>
        <taxon>Lachnospirales</taxon>
        <taxon>Lachnospiraceae</taxon>
        <taxon>Anaerocolumna</taxon>
    </lineage>
</organism>